<evidence type="ECO:0000256" key="3">
    <source>
        <dbReference type="ARBA" id="ARBA00023163"/>
    </source>
</evidence>
<dbReference type="InterPro" id="IPR050109">
    <property type="entry name" value="HTH-type_TetR-like_transc_reg"/>
</dbReference>
<dbReference type="Pfam" id="PF00440">
    <property type="entry name" value="TetR_N"/>
    <property type="match status" value="1"/>
</dbReference>
<dbReference type="PANTHER" id="PTHR30055:SF234">
    <property type="entry name" value="HTH-TYPE TRANSCRIPTIONAL REGULATOR BETI"/>
    <property type="match status" value="1"/>
</dbReference>
<dbReference type="SUPFAM" id="SSF48498">
    <property type="entry name" value="Tetracyclin repressor-like, C-terminal domain"/>
    <property type="match status" value="1"/>
</dbReference>
<gene>
    <name evidence="6" type="ORF">ACH4F9_41050</name>
</gene>
<dbReference type="Proteomes" id="UP001610818">
    <property type="component" value="Unassembled WGS sequence"/>
</dbReference>
<dbReference type="InterPro" id="IPR023772">
    <property type="entry name" value="DNA-bd_HTH_TetR-type_CS"/>
</dbReference>
<keyword evidence="7" id="KW-1185">Reference proteome</keyword>
<proteinExistence type="predicted"/>
<reference evidence="6 7" key="1">
    <citation type="submission" date="2024-10" db="EMBL/GenBank/DDBJ databases">
        <title>The Natural Products Discovery Center: Release of the First 8490 Sequenced Strains for Exploring Actinobacteria Biosynthetic Diversity.</title>
        <authorList>
            <person name="Kalkreuter E."/>
            <person name="Kautsar S.A."/>
            <person name="Yang D."/>
            <person name="Bader C.D."/>
            <person name="Teijaro C.N."/>
            <person name="Fluegel L."/>
            <person name="Davis C.M."/>
            <person name="Simpson J.R."/>
            <person name="Lauterbach L."/>
            <person name="Steele A.D."/>
            <person name="Gui C."/>
            <person name="Meng S."/>
            <person name="Li G."/>
            <person name="Viehrig K."/>
            <person name="Ye F."/>
            <person name="Su P."/>
            <person name="Kiefer A.F."/>
            <person name="Nichols A."/>
            <person name="Cepeda A.J."/>
            <person name="Yan W."/>
            <person name="Fan B."/>
            <person name="Jiang Y."/>
            <person name="Adhikari A."/>
            <person name="Zheng C.-J."/>
            <person name="Schuster L."/>
            <person name="Cowan T.M."/>
            <person name="Smanski M.J."/>
            <person name="Chevrette M.G."/>
            <person name="De Carvalho L.P.S."/>
            <person name="Shen B."/>
        </authorList>
    </citation>
    <scope>NUCLEOTIDE SEQUENCE [LARGE SCALE GENOMIC DNA]</scope>
    <source>
        <strain evidence="6 7">NPDC017990</strain>
    </source>
</reference>
<dbReference type="Gene3D" id="1.10.357.10">
    <property type="entry name" value="Tetracycline Repressor, domain 2"/>
    <property type="match status" value="1"/>
</dbReference>
<name>A0ABW7R2C6_9ACTN</name>
<sequence>MVTQGRAARTREALIRAAAAELDANGYHGATMASVSAAARVSMGALTFHFSSKRALAQSVVEEASALTRARTEAAVAGYTSPLSAVFALVRCVAGLLDEDVVVRAAALLARERPKPVPGWHEAWVPALGRLLREADKAGELRQDARPDAVTALVVYVLAAVEAYRCSPVGEGLGARAALERLWPFVWRGVTVATG</sequence>
<comment type="caution">
    <text evidence="6">The sequence shown here is derived from an EMBL/GenBank/DDBJ whole genome shotgun (WGS) entry which is preliminary data.</text>
</comment>
<evidence type="ECO:0000313" key="6">
    <source>
        <dbReference type="EMBL" id="MFH8551392.1"/>
    </source>
</evidence>
<dbReference type="EMBL" id="JBIRGQ010000011">
    <property type="protein sequence ID" value="MFH8551392.1"/>
    <property type="molecule type" value="Genomic_DNA"/>
</dbReference>
<keyword evidence="3" id="KW-0804">Transcription</keyword>
<protein>
    <submittedName>
        <fullName evidence="6">TetR family transcriptional regulator</fullName>
    </submittedName>
</protein>
<keyword evidence="1" id="KW-0805">Transcription regulation</keyword>
<keyword evidence="2 4" id="KW-0238">DNA-binding</keyword>
<evidence type="ECO:0000259" key="5">
    <source>
        <dbReference type="PROSITE" id="PS50977"/>
    </source>
</evidence>
<accession>A0ABW7R2C6</accession>
<feature type="domain" description="HTH tetR-type" evidence="5">
    <location>
        <begin position="8"/>
        <end position="68"/>
    </location>
</feature>
<dbReference type="InterPro" id="IPR009057">
    <property type="entry name" value="Homeodomain-like_sf"/>
</dbReference>
<evidence type="ECO:0000256" key="2">
    <source>
        <dbReference type="ARBA" id="ARBA00023125"/>
    </source>
</evidence>
<feature type="DNA-binding region" description="H-T-H motif" evidence="4">
    <location>
        <begin position="31"/>
        <end position="50"/>
    </location>
</feature>
<evidence type="ECO:0000313" key="7">
    <source>
        <dbReference type="Proteomes" id="UP001610818"/>
    </source>
</evidence>
<dbReference type="InterPro" id="IPR001647">
    <property type="entry name" value="HTH_TetR"/>
</dbReference>
<dbReference type="PANTHER" id="PTHR30055">
    <property type="entry name" value="HTH-TYPE TRANSCRIPTIONAL REGULATOR RUTR"/>
    <property type="match status" value="1"/>
</dbReference>
<dbReference type="RefSeq" id="WP_397718300.1">
    <property type="nucleotide sequence ID" value="NZ_JBIRGN010000011.1"/>
</dbReference>
<dbReference type="InterPro" id="IPR036271">
    <property type="entry name" value="Tet_transcr_reg_TetR-rel_C_sf"/>
</dbReference>
<evidence type="ECO:0000256" key="4">
    <source>
        <dbReference type="PROSITE-ProRule" id="PRU00335"/>
    </source>
</evidence>
<dbReference type="PROSITE" id="PS01081">
    <property type="entry name" value="HTH_TETR_1"/>
    <property type="match status" value="1"/>
</dbReference>
<organism evidence="6 7">
    <name type="scientific">Streptomyces longisporoflavus</name>
    <dbReference type="NCBI Taxonomy" id="28044"/>
    <lineage>
        <taxon>Bacteria</taxon>
        <taxon>Bacillati</taxon>
        <taxon>Actinomycetota</taxon>
        <taxon>Actinomycetes</taxon>
        <taxon>Kitasatosporales</taxon>
        <taxon>Streptomycetaceae</taxon>
        <taxon>Streptomyces</taxon>
    </lineage>
</organism>
<dbReference type="SUPFAM" id="SSF46689">
    <property type="entry name" value="Homeodomain-like"/>
    <property type="match status" value="1"/>
</dbReference>
<evidence type="ECO:0000256" key="1">
    <source>
        <dbReference type="ARBA" id="ARBA00023015"/>
    </source>
</evidence>
<dbReference type="PROSITE" id="PS50977">
    <property type="entry name" value="HTH_TETR_2"/>
    <property type="match status" value="1"/>
</dbReference>
<dbReference type="PRINTS" id="PR00455">
    <property type="entry name" value="HTHTETR"/>
</dbReference>